<dbReference type="Proteomes" id="UP000199403">
    <property type="component" value="Unassembled WGS sequence"/>
</dbReference>
<protein>
    <submittedName>
        <fullName evidence="2">Uncharacterized protein</fullName>
    </submittedName>
</protein>
<evidence type="ECO:0000313" key="3">
    <source>
        <dbReference type="Proteomes" id="UP000199403"/>
    </source>
</evidence>
<sequence length="84" mass="9988">MNYTKPSTMSPRIALRDYEELLDFARQELRKSQQQLIQLRNQEAPAAELEELEHEIELLNKAVDRYQLKIKVLQHALRESENQP</sequence>
<accession>A0A1H6WUG1</accession>
<evidence type="ECO:0000256" key="1">
    <source>
        <dbReference type="SAM" id="Coils"/>
    </source>
</evidence>
<proteinExistence type="predicted"/>
<gene>
    <name evidence="2" type="ORF">SAMN05192553_102709</name>
</gene>
<dbReference type="EMBL" id="FNZH01000002">
    <property type="protein sequence ID" value="SEJ16420.1"/>
    <property type="molecule type" value="Genomic_DNA"/>
</dbReference>
<evidence type="ECO:0000313" key="2">
    <source>
        <dbReference type="EMBL" id="SEJ16420.1"/>
    </source>
</evidence>
<dbReference type="STRING" id="1416801.SAMN05192553_102709"/>
<keyword evidence="1" id="KW-0175">Coiled coil</keyword>
<feature type="coiled-coil region" evidence="1">
    <location>
        <begin position="15"/>
        <end position="83"/>
    </location>
</feature>
<reference evidence="3" key="1">
    <citation type="submission" date="2016-10" db="EMBL/GenBank/DDBJ databases">
        <authorList>
            <person name="Varghese N."/>
            <person name="Submissions S."/>
        </authorList>
    </citation>
    <scope>NUCLEOTIDE SEQUENCE [LARGE SCALE GENOMIC DNA]</scope>
    <source>
        <strain evidence="3">IBRC-M 10761</strain>
    </source>
</reference>
<organism evidence="2 3">
    <name type="scientific">Cyclobacterium xiamenense</name>
    <dbReference type="NCBI Taxonomy" id="1297121"/>
    <lineage>
        <taxon>Bacteria</taxon>
        <taxon>Pseudomonadati</taxon>
        <taxon>Bacteroidota</taxon>
        <taxon>Cytophagia</taxon>
        <taxon>Cytophagales</taxon>
        <taxon>Cyclobacteriaceae</taxon>
        <taxon>Cyclobacterium</taxon>
    </lineage>
</organism>
<name>A0A1H6WUG1_9BACT</name>
<dbReference type="AlphaFoldDB" id="A0A1H6WUG1"/>
<keyword evidence="3" id="KW-1185">Reference proteome</keyword>